<keyword evidence="1" id="KW-0812">Transmembrane</keyword>
<keyword evidence="1" id="KW-0472">Membrane</keyword>
<feature type="transmembrane region" description="Helical" evidence="1">
    <location>
        <begin position="152"/>
        <end position="173"/>
    </location>
</feature>
<dbReference type="InterPro" id="IPR009339">
    <property type="entry name" value="DUF998"/>
</dbReference>
<proteinExistence type="predicted"/>
<feature type="transmembrane region" description="Helical" evidence="1">
    <location>
        <begin position="123"/>
        <end position="145"/>
    </location>
</feature>
<gene>
    <name evidence="2" type="ORF">GCM10009777_38120</name>
</gene>
<feature type="transmembrane region" description="Helical" evidence="1">
    <location>
        <begin position="185"/>
        <end position="206"/>
    </location>
</feature>
<feature type="transmembrane region" description="Helical" evidence="1">
    <location>
        <begin position="12"/>
        <end position="33"/>
    </location>
</feature>
<evidence type="ECO:0000313" key="2">
    <source>
        <dbReference type="EMBL" id="GAA1997430.1"/>
    </source>
</evidence>
<organism evidence="2 3">
    <name type="scientific">Microbacterium pumilum</name>
    <dbReference type="NCBI Taxonomy" id="344165"/>
    <lineage>
        <taxon>Bacteria</taxon>
        <taxon>Bacillati</taxon>
        <taxon>Actinomycetota</taxon>
        <taxon>Actinomycetes</taxon>
        <taxon>Micrococcales</taxon>
        <taxon>Microbacteriaceae</taxon>
        <taxon>Microbacterium</taxon>
    </lineage>
</organism>
<dbReference type="RefSeq" id="WP_344066125.1">
    <property type="nucleotide sequence ID" value="NZ_BAAAOH010000001.1"/>
</dbReference>
<protein>
    <recommendedName>
        <fullName evidence="4">DUF998 domain-containing protein</fullName>
    </recommendedName>
</protein>
<accession>A0ABP5EIL2</accession>
<dbReference type="Proteomes" id="UP001500326">
    <property type="component" value="Unassembled WGS sequence"/>
</dbReference>
<dbReference type="EMBL" id="BAAAOH010000001">
    <property type="protein sequence ID" value="GAA1997430.1"/>
    <property type="molecule type" value="Genomic_DNA"/>
</dbReference>
<keyword evidence="3" id="KW-1185">Reference proteome</keyword>
<evidence type="ECO:0000256" key="1">
    <source>
        <dbReference type="SAM" id="Phobius"/>
    </source>
</evidence>
<evidence type="ECO:0008006" key="4">
    <source>
        <dbReference type="Google" id="ProtNLM"/>
    </source>
</evidence>
<feature type="transmembrane region" description="Helical" evidence="1">
    <location>
        <begin position="98"/>
        <end position="117"/>
    </location>
</feature>
<keyword evidence="1" id="KW-1133">Transmembrane helix</keyword>
<evidence type="ECO:0000313" key="3">
    <source>
        <dbReference type="Proteomes" id="UP001500326"/>
    </source>
</evidence>
<comment type="caution">
    <text evidence="2">The sequence shown here is derived from an EMBL/GenBank/DDBJ whole genome shotgun (WGS) entry which is preliminary data.</text>
</comment>
<reference evidence="3" key="1">
    <citation type="journal article" date="2019" name="Int. J. Syst. Evol. Microbiol.">
        <title>The Global Catalogue of Microorganisms (GCM) 10K type strain sequencing project: providing services to taxonomists for standard genome sequencing and annotation.</title>
        <authorList>
            <consortium name="The Broad Institute Genomics Platform"/>
            <consortium name="The Broad Institute Genome Sequencing Center for Infectious Disease"/>
            <person name="Wu L."/>
            <person name="Ma J."/>
        </authorList>
    </citation>
    <scope>NUCLEOTIDE SEQUENCE [LARGE SCALE GENOMIC DNA]</scope>
    <source>
        <strain evidence="3">JCM 14902</strain>
    </source>
</reference>
<name>A0ABP5EIL2_9MICO</name>
<sequence length="227" mass="23089">MPESKRATASRLALLVPAGAIVFTLAWLVLGAVSPGYELFGNVIEPYSWISQPVSGLGLGVTGPWMNAAFVVGGVLVLTGTLSTAGAWRRSGRSGTTAVALMALTGAGMILCGSFTLESMMLHLLGFLLAAPSPAVGFLFAAVALRRTDAALGWIALAGGVLALALFAVFMAIFDATGAGGNEGVAGLVQRALIVVVLATQSVLVVRVARSRSTAAIPPRVDATARP</sequence>
<dbReference type="Pfam" id="PF06197">
    <property type="entry name" value="DUF998"/>
    <property type="match status" value="1"/>
</dbReference>
<feature type="transmembrane region" description="Helical" evidence="1">
    <location>
        <begin position="65"/>
        <end position="86"/>
    </location>
</feature>